<evidence type="ECO:0000259" key="3">
    <source>
        <dbReference type="Pfam" id="PF13305"/>
    </source>
</evidence>
<organism evidence="4 5">
    <name type="scientific">Actinoplanes teichomyceticus</name>
    <dbReference type="NCBI Taxonomy" id="1867"/>
    <lineage>
        <taxon>Bacteria</taxon>
        <taxon>Bacillati</taxon>
        <taxon>Actinomycetota</taxon>
        <taxon>Actinomycetes</taxon>
        <taxon>Micromonosporales</taxon>
        <taxon>Micromonosporaceae</taxon>
        <taxon>Actinoplanes</taxon>
    </lineage>
</organism>
<name>A0A561WLQ1_ACTTI</name>
<dbReference type="Proteomes" id="UP000320239">
    <property type="component" value="Unassembled WGS sequence"/>
</dbReference>
<evidence type="ECO:0000256" key="1">
    <source>
        <dbReference type="ARBA" id="ARBA00023015"/>
    </source>
</evidence>
<sequence>MRTSGNDPDPAFRIRWAAYQCLTRHRPGRLDLASVADAAGMPLAELQRHCGSPDALLGELMLDAYASLACAMEQAASTALRQTASPARQWVAVARAVRSWARTHPAEYALLWEPSHPHYRPSPEVIVAGSRTLLVLAGIVLYARTVAPEQPLPASEQLSTAMARNVGSLARGLLVGVPLEVIPPLMLAWSQLLASADVAVQRLVQGLLPEPDAFWDHVAHSAGRQLGLPQ</sequence>
<dbReference type="InterPro" id="IPR009057">
    <property type="entry name" value="Homeodomain-like_sf"/>
</dbReference>
<dbReference type="EMBL" id="VIWY01000002">
    <property type="protein sequence ID" value="TWG24797.1"/>
    <property type="molecule type" value="Genomic_DNA"/>
</dbReference>
<proteinExistence type="predicted"/>
<dbReference type="Gene3D" id="1.10.357.10">
    <property type="entry name" value="Tetracycline Repressor, domain 2"/>
    <property type="match status" value="1"/>
</dbReference>
<dbReference type="SUPFAM" id="SSF48498">
    <property type="entry name" value="Tetracyclin repressor-like, C-terminal domain"/>
    <property type="match status" value="1"/>
</dbReference>
<dbReference type="InterPro" id="IPR025996">
    <property type="entry name" value="MT1864/Rv1816-like_C"/>
</dbReference>
<dbReference type="AlphaFoldDB" id="A0A561WLQ1"/>
<dbReference type="SUPFAM" id="SSF46689">
    <property type="entry name" value="Homeodomain-like"/>
    <property type="match status" value="1"/>
</dbReference>
<dbReference type="Pfam" id="PF13305">
    <property type="entry name" value="TetR_C_33"/>
    <property type="match status" value="1"/>
</dbReference>
<evidence type="ECO:0000256" key="2">
    <source>
        <dbReference type="ARBA" id="ARBA00023163"/>
    </source>
</evidence>
<dbReference type="RefSeq" id="WP_122977852.1">
    <property type="nucleotide sequence ID" value="NZ_BOMX01000107.1"/>
</dbReference>
<accession>A0A561WLQ1</accession>
<reference evidence="4 5" key="1">
    <citation type="submission" date="2019-06" db="EMBL/GenBank/DDBJ databases">
        <title>Sequencing the genomes of 1000 actinobacteria strains.</title>
        <authorList>
            <person name="Klenk H.-P."/>
        </authorList>
    </citation>
    <scope>NUCLEOTIDE SEQUENCE [LARGE SCALE GENOMIC DNA]</scope>
    <source>
        <strain evidence="4 5">DSM 43866</strain>
    </source>
</reference>
<dbReference type="InterPro" id="IPR036271">
    <property type="entry name" value="Tet_transcr_reg_TetR-rel_C_sf"/>
</dbReference>
<evidence type="ECO:0000313" key="5">
    <source>
        <dbReference type="Proteomes" id="UP000320239"/>
    </source>
</evidence>
<gene>
    <name evidence="4" type="ORF">FHX34_1021360</name>
</gene>
<keyword evidence="5" id="KW-1185">Reference proteome</keyword>
<evidence type="ECO:0000313" key="4">
    <source>
        <dbReference type="EMBL" id="TWG24797.1"/>
    </source>
</evidence>
<protein>
    <recommendedName>
        <fullName evidence="3">HTH-type transcriptional regulator MT1864/Rv1816-like C-terminal domain-containing protein</fullName>
    </recommendedName>
</protein>
<keyword evidence="2" id="KW-0804">Transcription</keyword>
<keyword evidence="1" id="KW-0805">Transcription regulation</keyword>
<comment type="caution">
    <text evidence="4">The sequence shown here is derived from an EMBL/GenBank/DDBJ whole genome shotgun (WGS) entry which is preliminary data.</text>
</comment>
<feature type="domain" description="HTH-type transcriptional regulator MT1864/Rv1816-like C-terminal" evidence="3">
    <location>
        <begin position="90"/>
        <end position="160"/>
    </location>
</feature>